<evidence type="ECO:0000256" key="1">
    <source>
        <dbReference type="ARBA" id="ARBA00004842"/>
    </source>
</evidence>
<keyword evidence="11" id="KW-0479">Metal-binding</keyword>
<comment type="cofactor">
    <cofactor evidence="11">
        <name>Mg(2+)</name>
        <dbReference type="ChEBI" id="CHEBI:18420"/>
    </cofactor>
    <text evidence="11">Binds 1 Mg(2+) ion per subunit.</text>
</comment>
<feature type="binding site" evidence="11">
    <location>
        <position position="77"/>
    </location>
    <ligand>
        <name>substrate</name>
    </ligand>
</feature>
<keyword evidence="5 11" id="KW-0808">Transferase</keyword>
<accession>A0A6G7K790</accession>
<dbReference type="GO" id="GO:0005524">
    <property type="term" value="F:ATP binding"/>
    <property type="evidence" value="ECO:0007669"/>
    <property type="project" value="UniProtKB-UniRule"/>
</dbReference>
<comment type="function">
    <text evidence="11">Catalyzes the specific phosphorylation of the 3-hydroxyl group of shikimic acid using ATP as a cosubstrate.</text>
</comment>
<feature type="binding site" evidence="11">
    <location>
        <position position="32"/>
    </location>
    <ligand>
        <name>substrate</name>
    </ligand>
</feature>
<dbReference type="PRINTS" id="PR01100">
    <property type="entry name" value="SHIKIMTKNASE"/>
</dbReference>
<evidence type="ECO:0000256" key="8">
    <source>
        <dbReference type="ARBA" id="ARBA00022840"/>
    </source>
</evidence>
<feature type="binding site" evidence="11">
    <location>
        <position position="135"/>
    </location>
    <ligand>
        <name>substrate</name>
    </ligand>
</feature>
<dbReference type="UniPathway" id="UPA00053">
    <property type="reaction ID" value="UER00088"/>
</dbReference>
<dbReference type="Pfam" id="PF01202">
    <property type="entry name" value="SKI"/>
    <property type="match status" value="1"/>
</dbReference>
<evidence type="ECO:0000256" key="5">
    <source>
        <dbReference type="ARBA" id="ARBA00022679"/>
    </source>
</evidence>
<reference evidence="12 13" key="1">
    <citation type="journal article" date="2017" name="Int. J. Syst. Evol. Microbiol.">
        <title>Jeotgalibaca porci sp. nov. and Jeotgalibaca arthritidis sp. nov., isolated from pigs, and emended description of the genus Jeotgalibaca.</title>
        <authorList>
            <person name="Zamora L."/>
            <person name="Perez-Sancho M."/>
            <person name="Dominguez L."/>
            <person name="Fernandez-Garayzabal J.F."/>
            <person name="Vela A.I."/>
        </authorList>
    </citation>
    <scope>NUCLEOTIDE SEQUENCE [LARGE SCALE GENOMIC DNA]</scope>
    <source>
        <strain evidence="12 13">CECT 9157</strain>
    </source>
</reference>
<organism evidence="12 13">
    <name type="scientific">Jeotgalibaca arthritidis</name>
    <dbReference type="NCBI Taxonomy" id="1868794"/>
    <lineage>
        <taxon>Bacteria</taxon>
        <taxon>Bacillati</taxon>
        <taxon>Bacillota</taxon>
        <taxon>Bacilli</taxon>
        <taxon>Lactobacillales</taxon>
        <taxon>Carnobacteriaceae</taxon>
        <taxon>Jeotgalibaca</taxon>
    </lineage>
</organism>
<dbReference type="PROSITE" id="PS01128">
    <property type="entry name" value="SHIKIMATE_KINASE"/>
    <property type="match status" value="1"/>
</dbReference>
<dbReference type="InterPro" id="IPR031322">
    <property type="entry name" value="Shikimate/glucono_kinase"/>
</dbReference>
<dbReference type="InterPro" id="IPR000623">
    <property type="entry name" value="Shikimate_kinase/TSH1"/>
</dbReference>
<evidence type="ECO:0000256" key="10">
    <source>
        <dbReference type="ARBA" id="ARBA00048567"/>
    </source>
</evidence>
<protein>
    <recommendedName>
        <fullName evidence="3 11">Shikimate kinase</fullName>
        <shortName evidence="11">SK</shortName>
        <ecNumber evidence="3 11">2.7.1.71</ecNumber>
    </recommendedName>
</protein>
<keyword evidence="11" id="KW-0460">Magnesium</keyword>
<dbReference type="GO" id="GO:0008652">
    <property type="term" value="P:amino acid biosynthetic process"/>
    <property type="evidence" value="ECO:0007669"/>
    <property type="project" value="UniProtKB-KW"/>
</dbReference>
<comment type="subunit">
    <text evidence="11">Monomer.</text>
</comment>
<feature type="binding site" evidence="11">
    <location>
        <position position="117"/>
    </location>
    <ligand>
        <name>ATP</name>
        <dbReference type="ChEBI" id="CHEBI:30616"/>
    </ligand>
</feature>
<dbReference type="KEGG" id="jar:G7057_00635"/>
<proteinExistence type="inferred from homology"/>
<dbReference type="CDD" id="cd00464">
    <property type="entry name" value="SK"/>
    <property type="match status" value="1"/>
</dbReference>
<comment type="pathway">
    <text evidence="1 11">Metabolic intermediate biosynthesis; chorismate biosynthesis; chorismate from D-erythrose 4-phosphate and phosphoenolpyruvate: step 5/7.</text>
</comment>
<evidence type="ECO:0000256" key="6">
    <source>
        <dbReference type="ARBA" id="ARBA00022741"/>
    </source>
</evidence>
<feature type="binding site" evidence="11">
    <location>
        <begin position="10"/>
        <end position="15"/>
    </location>
    <ligand>
        <name>ATP</name>
        <dbReference type="ChEBI" id="CHEBI:30616"/>
    </ligand>
</feature>
<comment type="catalytic activity">
    <reaction evidence="10 11">
        <text>shikimate + ATP = 3-phosphoshikimate + ADP + H(+)</text>
        <dbReference type="Rhea" id="RHEA:13121"/>
        <dbReference type="ChEBI" id="CHEBI:15378"/>
        <dbReference type="ChEBI" id="CHEBI:30616"/>
        <dbReference type="ChEBI" id="CHEBI:36208"/>
        <dbReference type="ChEBI" id="CHEBI:145989"/>
        <dbReference type="ChEBI" id="CHEBI:456216"/>
        <dbReference type="EC" id="2.7.1.71"/>
    </reaction>
</comment>
<dbReference type="InterPro" id="IPR027417">
    <property type="entry name" value="P-loop_NTPase"/>
</dbReference>
<dbReference type="Proteomes" id="UP000501451">
    <property type="component" value="Chromosome"/>
</dbReference>
<keyword evidence="13" id="KW-1185">Reference proteome</keyword>
<dbReference type="PANTHER" id="PTHR21087:SF16">
    <property type="entry name" value="SHIKIMATE KINASE 1, CHLOROPLASTIC"/>
    <property type="match status" value="1"/>
</dbReference>
<dbReference type="EC" id="2.7.1.71" evidence="3 11"/>
<feature type="binding site" evidence="11">
    <location>
        <position position="56"/>
    </location>
    <ligand>
        <name>substrate</name>
    </ligand>
</feature>
<evidence type="ECO:0000256" key="11">
    <source>
        <dbReference type="HAMAP-Rule" id="MF_00109"/>
    </source>
</evidence>
<comment type="subcellular location">
    <subcellularLocation>
        <location evidence="11">Cytoplasm</location>
    </subcellularLocation>
</comment>
<dbReference type="GO" id="GO:0005829">
    <property type="term" value="C:cytosol"/>
    <property type="evidence" value="ECO:0007669"/>
    <property type="project" value="TreeGrafter"/>
</dbReference>
<comment type="similarity">
    <text evidence="2 11">Belongs to the shikimate kinase family.</text>
</comment>
<comment type="caution">
    <text evidence="11">Lacks conserved residue(s) required for the propagation of feature annotation.</text>
</comment>
<dbReference type="HAMAP" id="MF_00109">
    <property type="entry name" value="Shikimate_kinase"/>
    <property type="match status" value="1"/>
</dbReference>
<keyword evidence="7 11" id="KW-0418">Kinase</keyword>
<keyword evidence="11" id="KW-0963">Cytoplasm</keyword>
<keyword evidence="8 11" id="KW-0067">ATP-binding</keyword>
<dbReference type="RefSeq" id="WP_076765579.1">
    <property type="nucleotide sequence ID" value="NZ_CP049740.1"/>
</dbReference>
<evidence type="ECO:0000313" key="13">
    <source>
        <dbReference type="Proteomes" id="UP000501451"/>
    </source>
</evidence>
<name>A0A6G7K790_9LACT</name>
<gene>
    <name evidence="11" type="primary">aroK</name>
    <name evidence="12" type="ORF">G7057_00635</name>
</gene>
<evidence type="ECO:0000256" key="4">
    <source>
        <dbReference type="ARBA" id="ARBA00022605"/>
    </source>
</evidence>
<evidence type="ECO:0000256" key="3">
    <source>
        <dbReference type="ARBA" id="ARBA00012154"/>
    </source>
</evidence>
<dbReference type="GO" id="GO:0004765">
    <property type="term" value="F:shikimate kinase activity"/>
    <property type="evidence" value="ECO:0007669"/>
    <property type="project" value="UniProtKB-UniRule"/>
</dbReference>
<dbReference type="SUPFAM" id="SSF52540">
    <property type="entry name" value="P-loop containing nucleoside triphosphate hydrolases"/>
    <property type="match status" value="1"/>
</dbReference>
<keyword evidence="4 11" id="KW-0028">Amino-acid biosynthesis</keyword>
<dbReference type="AlphaFoldDB" id="A0A6G7K790"/>
<keyword evidence="6 11" id="KW-0547">Nucleotide-binding</keyword>
<dbReference type="InterPro" id="IPR023000">
    <property type="entry name" value="Shikimate_kinase_CS"/>
</dbReference>
<dbReference type="EMBL" id="CP049740">
    <property type="protein sequence ID" value="QII81122.1"/>
    <property type="molecule type" value="Genomic_DNA"/>
</dbReference>
<evidence type="ECO:0000256" key="9">
    <source>
        <dbReference type="ARBA" id="ARBA00023141"/>
    </source>
</evidence>
<dbReference type="Gene3D" id="3.40.50.300">
    <property type="entry name" value="P-loop containing nucleotide triphosphate hydrolases"/>
    <property type="match status" value="1"/>
</dbReference>
<evidence type="ECO:0000313" key="12">
    <source>
        <dbReference type="EMBL" id="QII81122.1"/>
    </source>
</evidence>
<dbReference type="GO" id="GO:0009423">
    <property type="term" value="P:chorismate biosynthetic process"/>
    <property type="evidence" value="ECO:0007669"/>
    <property type="project" value="UniProtKB-UniRule"/>
</dbReference>
<keyword evidence="9 11" id="KW-0057">Aromatic amino acid biosynthesis</keyword>
<dbReference type="GO" id="GO:0000287">
    <property type="term" value="F:magnesium ion binding"/>
    <property type="evidence" value="ECO:0007669"/>
    <property type="project" value="UniProtKB-UniRule"/>
</dbReference>
<sequence>MAEILIGFMGAGKTSVGIQLAKALNKPFIDLDAEITKQINMPIATYFDQYGEQAFRKIEAATLKEYHHQNVVISTGGGCVETADCLKLLQNHDCVIYLQAGFETLWQRIIQDTTNIRPLAQAKETDTVQALLEKRLSLYEAAASYVIQTDQLSTEEIVSVITDSIDTKKG</sequence>
<feature type="binding site" evidence="11">
    <location>
        <position position="14"/>
    </location>
    <ligand>
        <name>Mg(2+)</name>
        <dbReference type="ChEBI" id="CHEBI:18420"/>
    </ligand>
</feature>
<dbReference type="GO" id="GO:0009073">
    <property type="term" value="P:aromatic amino acid family biosynthetic process"/>
    <property type="evidence" value="ECO:0007669"/>
    <property type="project" value="UniProtKB-KW"/>
</dbReference>
<evidence type="ECO:0000256" key="2">
    <source>
        <dbReference type="ARBA" id="ARBA00006997"/>
    </source>
</evidence>
<evidence type="ECO:0000256" key="7">
    <source>
        <dbReference type="ARBA" id="ARBA00022777"/>
    </source>
</evidence>
<dbReference type="PANTHER" id="PTHR21087">
    <property type="entry name" value="SHIKIMATE KINASE"/>
    <property type="match status" value="1"/>
</dbReference>